<keyword evidence="4" id="KW-1185">Reference proteome</keyword>
<protein>
    <submittedName>
        <fullName evidence="3">Uncharacterized protein</fullName>
    </submittedName>
</protein>
<keyword evidence="1" id="KW-0649">Protein kinase inhibitor</keyword>
<dbReference type="PANTHER" id="PTHR33142:SF48">
    <property type="entry name" value="CYCLIN-DEPENDENT PROTEIN KINASE INHIBITOR SMR15"/>
    <property type="match status" value="1"/>
</dbReference>
<dbReference type="InterPro" id="IPR040389">
    <property type="entry name" value="SMR"/>
</dbReference>
<evidence type="ECO:0000256" key="2">
    <source>
        <dbReference type="ARBA" id="ARBA00023306"/>
    </source>
</evidence>
<dbReference type="EMBL" id="BAABME010000214">
    <property type="protein sequence ID" value="GAA0140758.1"/>
    <property type="molecule type" value="Genomic_DNA"/>
</dbReference>
<sequence>MGITSEVVSYQMDGVTNSSEAKRRWVVSGIALRAPLMKPICTKPVSIEEENDEEATTPTSKDSRILSRFLTCPQAPKKRKTSSKFHHFDRRDFFHVPDLETVFKRHVEKT</sequence>
<accession>A0AAV3NPB1</accession>
<evidence type="ECO:0000256" key="1">
    <source>
        <dbReference type="ARBA" id="ARBA00023013"/>
    </source>
</evidence>
<organism evidence="3 4">
    <name type="scientific">Lithospermum erythrorhizon</name>
    <name type="common">Purple gromwell</name>
    <name type="synonym">Lithospermum officinale var. erythrorhizon</name>
    <dbReference type="NCBI Taxonomy" id="34254"/>
    <lineage>
        <taxon>Eukaryota</taxon>
        <taxon>Viridiplantae</taxon>
        <taxon>Streptophyta</taxon>
        <taxon>Embryophyta</taxon>
        <taxon>Tracheophyta</taxon>
        <taxon>Spermatophyta</taxon>
        <taxon>Magnoliopsida</taxon>
        <taxon>eudicotyledons</taxon>
        <taxon>Gunneridae</taxon>
        <taxon>Pentapetalae</taxon>
        <taxon>asterids</taxon>
        <taxon>lamiids</taxon>
        <taxon>Boraginales</taxon>
        <taxon>Boraginaceae</taxon>
        <taxon>Boraginoideae</taxon>
        <taxon>Lithospermeae</taxon>
        <taxon>Lithospermum</taxon>
    </lineage>
</organism>
<proteinExistence type="predicted"/>
<dbReference type="GO" id="GO:0004860">
    <property type="term" value="F:protein kinase inhibitor activity"/>
    <property type="evidence" value="ECO:0007669"/>
    <property type="project" value="UniProtKB-KW"/>
</dbReference>
<keyword evidence="2" id="KW-0131">Cell cycle</keyword>
<comment type="caution">
    <text evidence="3">The sequence shown here is derived from an EMBL/GenBank/DDBJ whole genome shotgun (WGS) entry which is preliminary data.</text>
</comment>
<name>A0AAV3NPB1_LITER</name>
<dbReference type="Proteomes" id="UP001454036">
    <property type="component" value="Unassembled WGS sequence"/>
</dbReference>
<evidence type="ECO:0000313" key="4">
    <source>
        <dbReference type="Proteomes" id="UP001454036"/>
    </source>
</evidence>
<dbReference type="PANTHER" id="PTHR33142">
    <property type="entry name" value="CYCLIN-DEPENDENT PROTEIN KINASE INHIBITOR SMR13"/>
    <property type="match status" value="1"/>
</dbReference>
<dbReference type="GO" id="GO:0032875">
    <property type="term" value="P:regulation of DNA endoreduplication"/>
    <property type="evidence" value="ECO:0007669"/>
    <property type="project" value="InterPro"/>
</dbReference>
<gene>
    <name evidence="3" type="ORF">LIER_02051</name>
</gene>
<reference evidence="3 4" key="1">
    <citation type="submission" date="2024-01" db="EMBL/GenBank/DDBJ databases">
        <title>The complete chloroplast genome sequence of Lithospermum erythrorhizon: insights into the phylogenetic relationship among Boraginaceae species and the maternal lineages of purple gromwells.</title>
        <authorList>
            <person name="Okada T."/>
            <person name="Watanabe K."/>
        </authorList>
    </citation>
    <scope>NUCLEOTIDE SEQUENCE [LARGE SCALE GENOMIC DNA]</scope>
</reference>
<dbReference type="AlphaFoldDB" id="A0AAV3NPB1"/>
<evidence type="ECO:0000313" key="3">
    <source>
        <dbReference type="EMBL" id="GAA0140758.1"/>
    </source>
</evidence>